<sequence length="44" mass="4760">MRTDSSPSVISSSAMPDSSTSSMSFLIFLISMFCLCFIFAISVN</sequence>
<organism evidence="2">
    <name type="scientific">marine sediment metagenome</name>
    <dbReference type="NCBI Taxonomy" id="412755"/>
    <lineage>
        <taxon>unclassified sequences</taxon>
        <taxon>metagenomes</taxon>
        <taxon>ecological metagenomes</taxon>
    </lineage>
</organism>
<evidence type="ECO:0000313" key="2">
    <source>
        <dbReference type="EMBL" id="KTF07990.1"/>
    </source>
</evidence>
<evidence type="ECO:0000256" key="1">
    <source>
        <dbReference type="SAM" id="Phobius"/>
    </source>
</evidence>
<accession>A0A1B6NX39</accession>
<proteinExistence type="predicted"/>
<keyword evidence="1" id="KW-0472">Membrane</keyword>
<reference evidence="2" key="1">
    <citation type="submission" date="2013-11" db="EMBL/GenBank/DDBJ databases">
        <title>Microbial diversity, functional groups and degradation webs in Northern and Southern Mediterranean and Red Sea marine crude oil polluted sites.</title>
        <authorList>
            <person name="Daffonchio D."/>
            <person name="Mapelli F."/>
            <person name="Ferrer M."/>
            <person name="Richter M."/>
            <person name="Cherif A."/>
            <person name="Malkawi H.I."/>
            <person name="Yakimov M.M."/>
            <person name="Abdel-Fattah Y.R."/>
            <person name="Blaghen M."/>
            <person name="Golyshin P.N."/>
            <person name="Kalogerakis N."/>
            <person name="Boon N."/>
            <person name="Magagnini M."/>
            <person name="Fava F."/>
        </authorList>
    </citation>
    <scope>NUCLEOTIDE SEQUENCE</scope>
</reference>
<protein>
    <submittedName>
        <fullName evidence="2">Uncharacterized protein</fullName>
    </submittedName>
</protein>
<keyword evidence="1" id="KW-1133">Transmembrane helix</keyword>
<dbReference type="EMBL" id="AYSL01000219">
    <property type="protein sequence ID" value="KTF07990.1"/>
    <property type="molecule type" value="Genomic_DNA"/>
</dbReference>
<dbReference type="AlphaFoldDB" id="A0A1B6NX39"/>
<keyword evidence="1" id="KW-0812">Transmembrane</keyword>
<feature type="transmembrane region" description="Helical" evidence="1">
    <location>
        <begin position="23"/>
        <end position="43"/>
    </location>
</feature>
<name>A0A1B6NX39_9ZZZZ</name>
<gene>
    <name evidence="2" type="ORF">MGSAQ_000515</name>
</gene>
<comment type="caution">
    <text evidence="2">The sequence shown here is derived from an EMBL/GenBank/DDBJ whole genome shotgun (WGS) entry which is preliminary data.</text>
</comment>